<accession>A0ABR9B632</accession>
<evidence type="ECO:0000259" key="2">
    <source>
        <dbReference type="Pfam" id="PF00582"/>
    </source>
</evidence>
<dbReference type="RefSeq" id="WP_187716632.1">
    <property type="nucleotide sequence ID" value="NZ_JACTAH010000001.1"/>
</dbReference>
<dbReference type="PANTHER" id="PTHR46268">
    <property type="entry name" value="STRESS RESPONSE PROTEIN NHAX"/>
    <property type="match status" value="1"/>
</dbReference>
<comment type="similarity">
    <text evidence="1">Belongs to the universal stress protein A family.</text>
</comment>
<dbReference type="Gene3D" id="3.40.50.620">
    <property type="entry name" value="HUPs"/>
    <property type="match status" value="1"/>
</dbReference>
<dbReference type="InterPro" id="IPR012312">
    <property type="entry name" value="Hemerythrin-like"/>
</dbReference>
<protein>
    <submittedName>
        <fullName evidence="4">Universal stress protein</fullName>
    </submittedName>
</protein>
<dbReference type="InterPro" id="IPR014729">
    <property type="entry name" value="Rossmann-like_a/b/a_fold"/>
</dbReference>
<evidence type="ECO:0000313" key="4">
    <source>
        <dbReference type="EMBL" id="MBD8501810.1"/>
    </source>
</evidence>
<evidence type="ECO:0000256" key="1">
    <source>
        <dbReference type="ARBA" id="ARBA00008791"/>
    </source>
</evidence>
<sequence>MYRHLLVPLDGSELATTLVSGALELACVCGARITFFTMRDDYGASDEGALVRAMAPDTFNEVAAGHANAIIAKAIAAAESYGVQCDGLVRTGSRPYELIVQVARERSCDLIYMGSHGRRGLRALLPGSQTQKVIAHASVPVLVATVETNSVGNACDAAIAIILDEHRAIAAVCNGLRGMATQLRTGAAVDLAFLDAMLHYLRNFSDELHHPKEEQYLFARLAGRSVELDDVLAVLAREHSDGAAQLAQLEERVGQCRGDATRRAAQALAADLDDFVDAQWRHLSAEEKIVLPAARRQLNEVDWQQIGDAFRLNGELSLGGERGVAFERLFARLMNQAADAASC</sequence>
<dbReference type="SUPFAM" id="SSF52402">
    <property type="entry name" value="Adenine nucleotide alpha hydrolases-like"/>
    <property type="match status" value="1"/>
</dbReference>
<keyword evidence="5" id="KW-1185">Reference proteome</keyword>
<proteinExistence type="inferred from homology"/>
<gene>
    <name evidence="4" type="ORF">IFO67_02840</name>
</gene>
<name>A0ABR9B632_9RHOO</name>
<feature type="domain" description="Hemerythrin-like" evidence="3">
    <location>
        <begin position="158"/>
        <end position="294"/>
    </location>
</feature>
<evidence type="ECO:0000313" key="5">
    <source>
        <dbReference type="Proteomes" id="UP000603602"/>
    </source>
</evidence>
<comment type="caution">
    <text evidence="4">The sequence shown here is derived from an EMBL/GenBank/DDBJ whole genome shotgun (WGS) entry which is preliminary data.</text>
</comment>
<dbReference type="CDD" id="cd12108">
    <property type="entry name" value="Hr-like"/>
    <property type="match status" value="1"/>
</dbReference>
<organism evidence="4 5">
    <name type="scientific">Thauera sedimentorum</name>
    <dbReference type="NCBI Taxonomy" id="2767595"/>
    <lineage>
        <taxon>Bacteria</taxon>
        <taxon>Pseudomonadati</taxon>
        <taxon>Pseudomonadota</taxon>
        <taxon>Betaproteobacteria</taxon>
        <taxon>Rhodocyclales</taxon>
        <taxon>Zoogloeaceae</taxon>
        <taxon>Thauera</taxon>
    </lineage>
</organism>
<dbReference type="InterPro" id="IPR006015">
    <property type="entry name" value="Universal_stress_UspA"/>
</dbReference>
<dbReference type="PANTHER" id="PTHR46268:SF15">
    <property type="entry name" value="UNIVERSAL STRESS PROTEIN HP_0031"/>
    <property type="match status" value="1"/>
</dbReference>
<dbReference type="Gene3D" id="1.20.120.520">
    <property type="entry name" value="nmb1532 protein domain like"/>
    <property type="match status" value="1"/>
</dbReference>
<dbReference type="Pfam" id="PF01814">
    <property type="entry name" value="Hemerythrin"/>
    <property type="match status" value="1"/>
</dbReference>
<dbReference type="CDD" id="cd00293">
    <property type="entry name" value="USP-like"/>
    <property type="match status" value="1"/>
</dbReference>
<feature type="domain" description="UspA" evidence="2">
    <location>
        <begin position="1"/>
        <end position="143"/>
    </location>
</feature>
<dbReference type="PRINTS" id="PR01438">
    <property type="entry name" value="UNVRSLSTRESS"/>
</dbReference>
<dbReference type="EMBL" id="JACYTO010000001">
    <property type="protein sequence ID" value="MBD8501810.1"/>
    <property type="molecule type" value="Genomic_DNA"/>
</dbReference>
<dbReference type="InterPro" id="IPR006016">
    <property type="entry name" value="UspA"/>
</dbReference>
<dbReference type="Proteomes" id="UP000603602">
    <property type="component" value="Unassembled WGS sequence"/>
</dbReference>
<dbReference type="Pfam" id="PF00582">
    <property type="entry name" value="Usp"/>
    <property type="match status" value="1"/>
</dbReference>
<evidence type="ECO:0000259" key="3">
    <source>
        <dbReference type="Pfam" id="PF01814"/>
    </source>
</evidence>
<reference evidence="5" key="1">
    <citation type="submission" date="2023-07" db="EMBL/GenBank/DDBJ databases">
        <title>Thauera sp. CAU 1555 isolated from sand of Yaerae Beach.</title>
        <authorList>
            <person name="Kim W."/>
        </authorList>
    </citation>
    <scope>NUCLEOTIDE SEQUENCE [LARGE SCALE GENOMIC DNA]</scope>
    <source>
        <strain evidence="5">CAU 1555</strain>
    </source>
</reference>